<protein>
    <recommendedName>
        <fullName evidence="3">Zinc finger/thioredoxin putative domain-containing protein</fullName>
    </recommendedName>
</protein>
<dbReference type="Proteomes" id="UP000292347">
    <property type="component" value="Unassembled WGS sequence"/>
</dbReference>
<accession>A0A4Q2IQU5</accession>
<dbReference type="EMBL" id="SDPT01000003">
    <property type="protein sequence ID" value="RXZ30458.1"/>
    <property type="molecule type" value="Genomic_DNA"/>
</dbReference>
<keyword evidence="2" id="KW-1133">Transmembrane helix</keyword>
<evidence type="ECO:0000256" key="1">
    <source>
        <dbReference type="SAM" id="MobiDB-lite"/>
    </source>
</evidence>
<reference evidence="4 5" key="1">
    <citation type="submission" date="2019-01" db="EMBL/GenBank/DDBJ databases">
        <title>Sphingomonas mucosissima sp. nov. and Sphingomonas desiccabilis sp. nov., from biological soil crusts in the Colorado Plateau, USA.</title>
        <authorList>
            <person name="Zhu D."/>
        </authorList>
    </citation>
    <scope>NUCLEOTIDE SEQUENCE [LARGE SCALE GENOMIC DNA]</scope>
    <source>
        <strain evidence="4 5">CP1D</strain>
    </source>
</reference>
<feature type="compositionally biased region" description="Basic and acidic residues" evidence="1">
    <location>
        <begin position="97"/>
        <end position="115"/>
    </location>
</feature>
<feature type="transmembrane region" description="Helical" evidence="2">
    <location>
        <begin position="133"/>
        <end position="155"/>
    </location>
</feature>
<keyword evidence="5" id="KW-1185">Reference proteome</keyword>
<keyword evidence="2" id="KW-0472">Membrane</keyword>
<gene>
    <name evidence="4" type="ORF">EO081_14820</name>
</gene>
<dbReference type="AlphaFoldDB" id="A0A4Q2IQU5"/>
<comment type="caution">
    <text evidence="4">The sequence shown here is derived from an EMBL/GenBank/DDBJ whole genome shotgun (WGS) entry which is preliminary data.</text>
</comment>
<dbReference type="NCBIfam" id="TIGR02098">
    <property type="entry name" value="MJ0042_CXXC"/>
    <property type="match status" value="1"/>
</dbReference>
<evidence type="ECO:0000256" key="2">
    <source>
        <dbReference type="SAM" id="Phobius"/>
    </source>
</evidence>
<feature type="domain" description="Zinc finger/thioredoxin putative" evidence="3">
    <location>
        <begin position="1"/>
        <end position="36"/>
    </location>
</feature>
<dbReference type="InterPro" id="IPR011723">
    <property type="entry name" value="Znf/thioredoxin_put"/>
</dbReference>
<feature type="region of interest" description="Disordered" evidence="1">
    <location>
        <begin position="53"/>
        <end position="121"/>
    </location>
</feature>
<keyword evidence="2" id="KW-0812">Transmembrane</keyword>
<evidence type="ECO:0000259" key="3">
    <source>
        <dbReference type="Pfam" id="PF13717"/>
    </source>
</evidence>
<feature type="compositionally biased region" description="Low complexity" evidence="1">
    <location>
        <begin position="53"/>
        <end position="73"/>
    </location>
</feature>
<organism evidence="4 5">
    <name type="scientific">Sphingomonas desiccabilis</name>
    <dbReference type="NCBI Taxonomy" id="429134"/>
    <lineage>
        <taxon>Bacteria</taxon>
        <taxon>Pseudomonadati</taxon>
        <taxon>Pseudomonadota</taxon>
        <taxon>Alphaproteobacteria</taxon>
        <taxon>Sphingomonadales</taxon>
        <taxon>Sphingomonadaceae</taxon>
        <taxon>Sphingomonas</taxon>
    </lineage>
</organism>
<dbReference type="RefSeq" id="WP_129342965.1">
    <property type="nucleotide sequence ID" value="NZ_JACIDD010000003.1"/>
</dbReference>
<sequence>MILECTQCHMRYVVPDHAIGPDGRTVRCASCKHSWFQRPPLLDLAAADALPEQDPAPAAAASPPVAEPVAAPAPAVPSAPAPAAQATPPAAVQPSHRYVDPEGERAERGEPRRYDAFAPRPPFRPRRNPFRRWTAAAVAASLAMLIGIAAILYLGTPGIAAKVGLPIGKIETPLLFADKQIERRNLSSGNELFAISGKVVNPTGERQRVPDIRVDLKDQQERVVYSWTITPSQRELGPSGTILFNSAKLDVPANSKMLELSFVNGL</sequence>
<proteinExistence type="predicted"/>
<name>A0A4Q2IQU5_9SPHN</name>
<evidence type="ECO:0000313" key="5">
    <source>
        <dbReference type="Proteomes" id="UP000292347"/>
    </source>
</evidence>
<dbReference type="OrthoDB" id="7159357at2"/>
<evidence type="ECO:0000313" key="4">
    <source>
        <dbReference type="EMBL" id="RXZ30458.1"/>
    </source>
</evidence>
<dbReference type="Pfam" id="PF13717">
    <property type="entry name" value="Zn_ribbon_4"/>
    <property type="match status" value="1"/>
</dbReference>
<feature type="compositionally biased region" description="Low complexity" evidence="1">
    <location>
        <begin position="81"/>
        <end position="95"/>
    </location>
</feature>